<dbReference type="EMBL" id="UINC01120164">
    <property type="protein sequence ID" value="SVC94478.1"/>
    <property type="molecule type" value="Genomic_DNA"/>
</dbReference>
<gene>
    <name evidence="1" type="ORF">METZ01_LOCUS347332</name>
</gene>
<accession>A0A382RBV0</accession>
<proteinExistence type="predicted"/>
<sequence length="65" mass="7008">MAITNMCNASRQPSGPDTRIYSVVDTQETRLRKAILGPAVKVPLTADYDILVGLAAAPSARYVFL</sequence>
<protein>
    <submittedName>
        <fullName evidence="1">Uncharacterized protein</fullName>
    </submittedName>
</protein>
<dbReference type="AlphaFoldDB" id="A0A382RBV0"/>
<reference evidence="1" key="1">
    <citation type="submission" date="2018-05" db="EMBL/GenBank/DDBJ databases">
        <authorList>
            <person name="Lanie J.A."/>
            <person name="Ng W.-L."/>
            <person name="Kazmierczak K.M."/>
            <person name="Andrzejewski T.M."/>
            <person name="Davidsen T.M."/>
            <person name="Wayne K.J."/>
            <person name="Tettelin H."/>
            <person name="Glass J.I."/>
            <person name="Rusch D."/>
            <person name="Podicherti R."/>
            <person name="Tsui H.-C.T."/>
            <person name="Winkler M.E."/>
        </authorList>
    </citation>
    <scope>NUCLEOTIDE SEQUENCE</scope>
</reference>
<evidence type="ECO:0000313" key="1">
    <source>
        <dbReference type="EMBL" id="SVC94478.1"/>
    </source>
</evidence>
<organism evidence="1">
    <name type="scientific">marine metagenome</name>
    <dbReference type="NCBI Taxonomy" id="408172"/>
    <lineage>
        <taxon>unclassified sequences</taxon>
        <taxon>metagenomes</taxon>
        <taxon>ecological metagenomes</taxon>
    </lineage>
</organism>
<name>A0A382RBV0_9ZZZZ</name>